<organism evidence="3 4">
    <name type="scientific">Amblyomma americanum</name>
    <name type="common">Lone star tick</name>
    <dbReference type="NCBI Taxonomy" id="6943"/>
    <lineage>
        <taxon>Eukaryota</taxon>
        <taxon>Metazoa</taxon>
        <taxon>Ecdysozoa</taxon>
        <taxon>Arthropoda</taxon>
        <taxon>Chelicerata</taxon>
        <taxon>Arachnida</taxon>
        <taxon>Acari</taxon>
        <taxon>Parasitiformes</taxon>
        <taxon>Ixodida</taxon>
        <taxon>Ixodoidea</taxon>
        <taxon>Ixodidae</taxon>
        <taxon>Amblyomminae</taxon>
        <taxon>Amblyomma</taxon>
    </lineage>
</organism>
<evidence type="ECO:0000256" key="2">
    <source>
        <dbReference type="SAM" id="Phobius"/>
    </source>
</evidence>
<keyword evidence="2" id="KW-0472">Membrane</keyword>
<evidence type="ECO:0000313" key="3">
    <source>
        <dbReference type="EMBL" id="KAK8782555.1"/>
    </source>
</evidence>
<keyword evidence="2" id="KW-1133">Transmembrane helix</keyword>
<dbReference type="Proteomes" id="UP001321473">
    <property type="component" value="Unassembled WGS sequence"/>
</dbReference>
<evidence type="ECO:0000256" key="1">
    <source>
        <dbReference type="SAM" id="MobiDB-lite"/>
    </source>
</evidence>
<feature type="compositionally biased region" description="Basic and acidic residues" evidence="1">
    <location>
        <begin position="187"/>
        <end position="198"/>
    </location>
</feature>
<gene>
    <name evidence="3" type="ORF">V5799_016110</name>
</gene>
<reference evidence="3 4" key="1">
    <citation type="journal article" date="2023" name="Arcadia Sci">
        <title>De novo assembly of a long-read Amblyomma americanum tick genome.</title>
        <authorList>
            <person name="Chou S."/>
            <person name="Poskanzer K.E."/>
            <person name="Rollins M."/>
            <person name="Thuy-Boun P.S."/>
        </authorList>
    </citation>
    <scope>NUCLEOTIDE SEQUENCE [LARGE SCALE GENOMIC DNA]</scope>
    <source>
        <strain evidence="3">F_SG_1</strain>
        <tissue evidence="3">Salivary glands</tissue>
    </source>
</reference>
<keyword evidence="4" id="KW-1185">Reference proteome</keyword>
<keyword evidence="2" id="KW-0812">Transmembrane</keyword>
<proteinExistence type="predicted"/>
<protein>
    <submittedName>
        <fullName evidence="3">Uncharacterized protein</fullName>
    </submittedName>
</protein>
<sequence length="295" mass="31712">MLKKFGPGSLGGKSAPGDDVLVEAGRTAPTLENTQAGLLRRYAEMVFEMDQRSLNAARAREQKMWLAAGAGLVFALLALMMWVSSLVFFATSRAPLPRIIHSLSPTPPENATGWPTAGDEVHAELFELMASRGSLQVSLEDAQDDGLARPPCRKNCSGKADLRREFGAERASDDLEDAVVASGQPDLSRDSWKTRISRDSSGPCSEDCRNSTEYGRDLGHKAAPGDTEPTFLDGWQRPPKAPSHARARGNLSRMCGETCNETTFVTKAAGTGSSYDSVLSESDAAYSSRPISSRA</sequence>
<feature type="region of interest" description="Disordered" evidence="1">
    <location>
        <begin position="270"/>
        <end position="295"/>
    </location>
</feature>
<dbReference type="EMBL" id="JARKHS020006551">
    <property type="protein sequence ID" value="KAK8782555.1"/>
    <property type="molecule type" value="Genomic_DNA"/>
</dbReference>
<name>A0AAQ4F754_AMBAM</name>
<feature type="compositionally biased region" description="Polar residues" evidence="1">
    <location>
        <begin position="270"/>
        <end position="280"/>
    </location>
</feature>
<evidence type="ECO:0000313" key="4">
    <source>
        <dbReference type="Proteomes" id="UP001321473"/>
    </source>
</evidence>
<feature type="transmembrane region" description="Helical" evidence="2">
    <location>
        <begin position="65"/>
        <end position="90"/>
    </location>
</feature>
<feature type="region of interest" description="Disordered" evidence="1">
    <location>
        <begin position="179"/>
        <end position="250"/>
    </location>
</feature>
<comment type="caution">
    <text evidence="3">The sequence shown here is derived from an EMBL/GenBank/DDBJ whole genome shotgun (WGS) entry which is preliminary data.</text>
</comment>
<accession>A0AAQ4F754</accession>
<dbReference type="AlphaFoldDB" id="A0AAQ4F754"/>
<feature type="compositionally biased region" description="Basic and acidic residues" evidence="1">
    <location>
        <begin position="206"/>
        <end position="220"/>
    </location>
</feature>